<dbReference type="EMBL" id="JAXQNN010000002">
    <property type="protein sequence ID" value="MDZ5711651.1"/>
    <property type="molecule type" value="Genomic_DNA"/>
</dbReference>
<evidence type="ECO:0000313" key="1">
    <source>
        <dbReference type="EMBL" id="MDZ5711651.1"/>
    </source>
</evidence>
<evidence type="ECO:0000313" key="2">
    <source>
        <dbReference type="Proteomes" id="UP001292084"/>
    </source>
</evidence>
<organism evidence="1 2">
    <name type="scientific">Jeotgalibacillus haloalkalitolerans</name>
    <dbReference type="NCBI Taxonomy" id="3104292"/>
    <lineage>
        <taxon>Bacteria</taxon>
        <taxon>Bacillati</taxon>
        <taxon>Bacillota</taxon>
        <taxon>Bacilli</taxon>
        <taxon>Bacillales</taxon>
        <taxon>Caryophanaceae</taxon>
        <taxon>Jeotgalibacillus</taxon>
    </lineage>
</organism>
<dbReference type="RefSeq" id="WP_322420668.1">
    <property type="nucleotide sequence ID" value="NZ_JAXQNN010000002.1"/>
</dbReference>
<accession>A0ABU5KK76</accession>
<reference evidence="1 2" key="1">
    <citation type="submission" date="2023-12" db="EMBL/GenBank/DDBJ databases">
        <title>Jeotgalibacillus haloalkaliphilus sp. nov., a novel salt-tolerant bacteria, isolated from the estuary of the Fenhe River into the Yellow River.</title>
        <authorList>
            <person name="Li Y."/>
        </authorList>
    </citation>
    <scope>NUCLEOTIDE SEQUENCE [LARGE SCALE GENOMIC DNA]</scope>
    <source>
        <strain evidence="1 2">HH7-29</strain>
    </source>
</reference>
<gene>
    <name evidence="1" type="ORF">UFB30_05405</name>
</gene>
<dbReference type="Proteomes" id="UP001292084">
    <property type="component" value="Unassembled WGS sequence"/>
</dbReference>
<protein>
    <submittedName>
        <fullName evidence="1">Uncharacterized protein</fullName>
    </submittedName>
</protein>
<proteinExistence type="predicted"/>
<comment type="caution">
    <text evidence="1">The sequence shown here is derived from an EMBL/GenBank/DDBJ whole genome shotgun (WGS) entry which is preliminary data.</text>
</comment>
<name>A0ABU5KK76_9BACL</name>
<sequence length="76" mass="8406">MNELNEYRLKKEGKITPKEVIKNLLEAIDRGEVEEVVFVSKGTDGVIGTGWSEISLLTMIGLLEAGKVMALDELKD</sequence>
<keyword evidence="2" id="KW-1185">Reference proteome</keyword>